<dbReference type="RefSeq" id="WP_012856901.1">
    <property type="nucleotide sequence ID" value="NC_013512.1"/>
</dbReference>
<dbReference type="KEGG" id="sdl:Sdel_1120"/>
<dbReference type="EMBL" id="CP001816">
    <property type="protein sequence ID" value="ACZ12143.1"/>
    <property type="molecule type" value="Genomic_DNA"/>
</dbReference>
<keyword evidence="5" id="KW-1185">Reference proteome</keyword>
<dbReference type="HOGENOM" id="CLU_1331350_0_0_7"/>
<gene>
    <name evidence="4" type="ordered locus">Sdel_1120</name>
</gene>
<dbReference type="InterPro" id="IPR011250">
    <property type="entry name" value="OMP/PagP_B-barrel"/>
</dbReference>
<dbReference type="InterPro" id="IPR003394">
    <property type="entry name" value="Porin_opacity"/>
</dbReference>
<keyword evidence="2" id="KW-0732">Signal</keyword>
<dbReference type="AlphaFoldDB" id="D1B223"/>
<feature type="chain" id="PRO_5003021232" evidence="2">
    <location>
        <begin position="21"/>
        <end position="206"/>
    </location>
</feature>
<comment type="similarity">
    <text evidence="1">Belongs to the opacity porin family.</text>
</comment>
<dbReference type="Pfam" id="PF02462">
    <property type="entry name" value="Opacity"/>
    <property type="match status" value="1"/>
</dbReference>
<dbReference type="eggNOG" id="COG3637">
    <property type="taxonomic scope" value="Bacteria"/>
</dbReference>
<dbReference type="OrthoDB" id="5339350at2"/>
<reference evidence="5" key="1">
    <citation type="submission" date="2009-11" db="EMBL/GenBank/DDBJ databases">
        <title>The complete genome of Sulfurospirillum deleyianum DSM 6946.</title>
        <authorList>
            <consortium name="US DOE Joint Genome Institute (JGI-PGF)"/>
            <person name="Lucas S."/>
            <person name="Copeland A."/>
            <person name="Lapidus A."/>
            <person name="Glavina del Rio T."/>
            <person name="Dalin E."/>
            <person name="Tice H."/>
            <person name="Bruce D."/>
            <person name="Goodwin L."/>
            <person name="Pitluck S."/>
            <person name="Kyrpides N."/>
            <person name="Mavromatis K."/>
            <person name="Ivanova N."/>
            <person name="Ovchinnikova G."/>
            <person name="Munk A.C."/>
            <person name="Lu M."/>
            <person name="Brettin T."/>
            <person name="Detter J.C."/>
            <person name="Han C."/>
            <person name="Tapia R."/>
            <person name="Larimer F."/>
            <person name="Land M."/>
            <person name="Hauser L."/>
            <person name="Markowitz V."/>
            <person name="Cheng J.F."/>
            <person name="Hugenholtz P."/>
            <person name="Woyke T."/>
            <person name="Wu D."/>
            <person name="Aumann P."/>
            <person name="Schneider S."/>
            <person name="Lang E."/>
            <person name="Spring S."/>
            <person name="Klenk H.P."/>
            <person name="Eisen J.A."/>
        </authorList>
    </citation>
    <scope>NUCLEOTIDE SEQUENCE [LARGE SCALE GENOMIC DNA]</scope>
    <source>
        <strain evidence="5">ATCC 51133 / DSM 6946 / 5175</strain>
    </source>
</reference>
<reference evidence="4 5" key="2">
    <citation type="journal article" date="2010" name="Stand. Genomic Sci.">
        <title>Complete genome sequence of Sulfurospirillum deleyianum type strain (5175).</title>
        <authorList>
            <person name="Sikorski J."/>
            <person name="Lapidus A."/>
            <person name="Copeland A."/>
            <person name="Glavina Del Rio T."/>
            <person name="Nolan M."/>
            <person name="Lucas S."/>
            <person name="Chen F."/>
            <person name="Tice H."/>
            <person name="Cheng J.F."/>
            <person name="Saunders E."/>
            <person name="Bruce D."/>
            <person name="Goodwin L."/>
            <person name="Pitluck S."/>
            <person name="Ovchinnikova G."/>
            <person name="Pati A."/>
            <person name="Ivanova N."/>
            <person name="Mavromatis K."/>
            <person name="Chen A."/>
            <person name="Palaniappan K."/>
            <person name="Chain P."/>
            <person name="Land M."/>
            <person name="Hauser L."/>
            <person name="Chang Y.J."/>
            <person name="Jeffries C.D."/>
            <person name="Brettin T."/>
            <person name="Detter J.C."/>
            <person name="Han C."/>
            <person name="Rohde M."/>
            <person name="Lang E."/>
            <person name="Spring S."/>
            <person name="Goker M."/>
            <person name="Bristow J."/>
            <person name="Eisen J.A."/>
            <person name="Markowitz V."/>
            <person name="Hugenholtz P."/>
            <person name="Kyrpides N.C."/>
            <person name="Klenk H.P."/>
        </authorList>
    </citation>
    <scope>NUCLEOTIDE SEQUENCE [LARGE SCALE GENOMIC DNA]</scope>
    <source>
        <strain evidence="5">ATCC 51133 / DSM 6946 / 5175</strain>
    </source>
</reference>
<dbReference type="Gene3D" id="2.40.160.20">
    <property type="match status" value="1"/>
</dbReference>
<dbReference type="GO" id="GO:0015288">
    <property type="term" value="F:porin activity"/>
    <property type="evidence" value="ECO:0007669"/>
    <property type="project" value="InterPro"/>
</dbReference>
<sequence length="206" mass="22327" precursor="true">MKKSLIVASLLLVGSSALVAADMDNSWFVGGEFGAQKMKFTDTATVTLAGVTASESETSKLNATYEALKVGKYFEYGRVYGSLGKQNEKDDFSSYSLGLGYDYMFKNKSDFTPFLGVNASYTKGKIDDADLALMGMDKLKGFNYGIEAGIVYAATKNIELEIGARYMKSNVDSSGSDSVTYAPAVVNAKIEADNVVQYYVGLNYKF</sequence>
<evidence type="ECO:0000256" key="2">
    <source>
        <dbReference type="SAM" id="SignalP"/>
    </source>
</evidence>
<protein>
    <submittedName>
        <fullName evidence="4">Outer membrane insertion C-terminal signal</fullName>
    </submittedName>
</protein>
<evidence type="ECO:0000256" key="1">
    <source>
        <dbReference type="ARBA" id="ARBA00009830"/>
    </source>
</evidence>
<feature type="domain" description="Porin opacity type" evidence="3">
    <location>
        <begin position="79"/>
        <end position="173"/>
    </location>
</feature>
<dbReference type="STRING" id="525898.Sdel_1120"/>
<proteinExistence type="inferred from homology"/>
<accession>D1B223</accession>
<feature type="signal peptide" evidence="2">
    <location>
        <begin position="1"/>
        <end position="20"/>
    </location>
</feature>
<organism evidence="4 5">
    <name type="scientific">Sulfurospirillum deleyianum (strain ATCC 51133 / DSM 6946 / 5175)</name>
    <dbReference type="NCBI Taxonomy" id="525898"/>
    <lineage>
        <taxon>Bacteria</taxon>
        <taxon>Pseudomonadati</taxon>
        <taxon>Campylobacterota</taxon>
        <taxon>Epsilonproteobacteria</taxon>
        <taxon>Campylobacterales</taxon>
        <taxon>Sulfurospirillaceae</taxon>
        <taxon>Sulfurospirillum</taxon>
    </lineage>
</organism>
<evidence type="ECO:0000259" key="3">
    <source>
        <dbReference type="Pfam" id="PF02462"/>
    </source>
</evidence>
<dbReference type="GO" id="GO:0009279">
    <property type="term" value="C:cell outer membrane"/>
    <property type="evidence" value="ECO:0007669"/>
    <property type="project" value="UniProtKB-ARBA"/>
</dbReference>
<dbReference type="SUPFAM" id="SSF56925">
    <property type="entry name" value="OMPA-like"/>
    <property type="match status" value="1"/>
</dbReference>
<dbReference type="Proteomes" id="UP000002222">
    <property type="component" value="Chromosome"/>
</dbReference>
<evidence type="ECO:0000313" key="4">
    <source>
        <dbReference type="EMBL" id="ACZ12143.1"/>
    </source>
</evidence>
<name>D1B223_SULD5</name>
<evidence type="ECO:0000313" key="5">
    <source>
        <dbReference type="Proteomes" id="UP000002222"/>
    </source>
</evidence>